<keyword evidence="4" id="KW-0378">Hydrolase</keyword>
<name>A0AAD6U7Z3_9AGAR</name>
<comment type="caution">
    <text evidence="4">The sequence shown here is derived from an EMBL/GenBank/DDBJ whole genome shotgun (WGS) entry which is preliminary data.</text>
</comment>
<comment type="subcellular location">
    <subcellularLocation>
        <location evidence="1">Cell membrane</location>
        <topology evidence="1">Lipid-anchor</topology>
        <orientation evidence="1">Cytoplasmic side</orientation>
    </subcellularLocation>
</comment>
<dbReference type="AlphaFoldDB" id="A0AAD6U7Z3"/>
<dbReference type="PROSITE" id="PS51419">
    <property type="entry name" value="RAB"/>
    <property type="match status" value="1"/>
</dbReference>
<dbReference type="Proteomes" id="UP001222325">
    <property type="component" value="Unassembled WGS sequence"/>
</dbReference>
<dbReference type="InterPro" id="IPR027417">
    <property type="entry name" value="P-loop_NTPase"/>
</dbReference>
<dbReference type="SUPFAM" id="SSF52540">
    <property type="entry name" value="P-loop containing nucleoside triphosphate hydrolases"/>
    <property type="match status" value="1"/>
</dbReference>
<dbReference type="GO" id="GO:0005886">
    <property type="term" value="C:plasma membrane"/>
    <property type="evidence" value="ECO:0007669"/>
    <property type="project" value="UniProtKB-SubCell"/>
</dbReference>
<dbReference type="InterPro" id="IPR001806">
    <property type="entry name" value="Small_GTPase"/>
</dbReference>
<dbReference type="GO" id="GO:0007165">
    <property type="term" value="P:signal transduction"/>
    <property type="evidence" value="ECO:0007669"/>
    <property type="project" value="InterPro"/>
</dbReference>
<dbReference type="Gene3D" id="3.40.50.300">
    <property type="entry name" value="P-loop containing nucleotide triphosphate hydrolases"/>
    <property type="match status" value="1"/>
</dbReference>
<dbReference type="PROSITE" id="PS51421">
    <property type="entry name" value="RAS"/>
    <property type="match status" value="1"/>
</dbReference>
<dbReference type="SMART" id="SM00173">
    <property type="entry name" value="RAS"/>
    <property type="match status" value="1"/>
</dbReference>
<proteinExistence type="predicted"/>
<evidence type="ECO:0000256" key="3">
    <source>
        <dbReference type="ARBA" id="ARBA00023134"/>
    </source>
</evidence>
<evidence type="ECO:0000256" key="1">
    <source>
        <dbReference type="ARBA" id="ARBA00004342"/>
    </source>
</evidence>
<dbReference type="Pfam" id="PF00071">
    <property type="entry name" value="Ras"/>
    <property type="match status" value="1"/>
</dbReference>
<protein>
    <submittedName>
        <fullName evidence="4">P-loop containing nucleoside triphosphate hydrolase protein</fullName>
    </submittedName>
</protein>
<keyword evidence="3" id="KW-0342">GTP-binding</keyword>
<gene>
    <name evidence="4" type="ORF">B0H15DRAFT_833700</name>
</gene>
<sequence>MDQWSILLSGSEGIGKKALAVQFTMQNFDETYYDPTLEEGYRKQWVVDNQTCLVYATTTVGEIENAVYNHWQSIYRADGIFLVYSISYRPSFDQLRAFWQEIRRIRGDNIPLILLANKCDLLDHEISTTEGAALASQFGCPFLEVSAKTGLNVDRAFADFIRLLRQQKADATKGSDVTVRAAKGRTRSCVVL</sequence>
<accession>A0AAD6U7Z3</accession>
<dbReference type="EMBL" id="JARJCN010000018">
    <property type="protein sequence ID" value="KAJ7092373.1"/>
    <property type="molecule type" value="Genomic_DNA"/>
</dbReference>
<dbReference type="PRINTS" id="PR00449">
    <property type="entry name" value="RASTRNSFRMNG"/>
</dbReference>
<keyword evidence="2" id="KW-0547">Nucleotide-binding</keyword>
<evidence type="ECO:0000256" key="2">
    <source>
        <dbReference type="ARBA" id="ARBA00022741"/>
    </source>
</evidence>
<dbReference type="PANTHER" id="PTHR24070">
    <property type="entry name" value="RAS, DI-RAS, AND RHEB FAMILY MEMBERS OF SMALL GTPASE SUPERFAMILY"/>
    <property type="match status" value="1"/>
</dbReference>
<dbReference type="GO" id="GO:0003924">
    <property type="term" value="F:GTPase activity"/>
    <property type="evidence" value="ECO:0007669"/>
    <property type="project" value="InterPro"/>
</dbReference>
<evidence type="ECO:0000313" key="4">
    <source>
        <dbReference type="EMBL" id="KAJ7092373.1"/>
    </source>
</evidence>
<dbReference type="InterPro" id="IPR020849">
    <property type="entry name" value="Small_GTPase_Ras-type"/>
</dbReference>
<dbReference type="SMART" id="SM00175">
    <property type="entry name" value="RAB"/>
    <property type="match status" value="1"/>
</dbReference>
<dbReference type="GO" id="GO:0005525">
    <property type="term" value="F:GTP binding"/>
    <property type="evidence" value="ECO:0007669"/>
    <property type="project" value="UniProtKB-KW"/>
</dbReference>
<dbReference type="SMART" id="SM00174">
    <property type="entry name" value="RHO"/>
    <property type="match status" value="1"/>
</dbReference>
<organism evidence="4 5">
    <name type="scientific">Mycena belliarum</name>
    <dbReference type="NCBI Taxonomy" id="1033014"/>
    <lineage>
        <taxon>Eukaryota</taxon>
        <taxon>Fungi</taxon>
        <taxon>Dikarya</taxon>
        <taxon>Basidiomycota</taxon>
        <taxon>Agaricomycotina</taxon>
        <taxon>Agaricomycetes</taxon>
        <taxon>Agaricomycetidae</taxon>
        <taxon>Agaricales</taxon>
        <taxon>Marasmiineae</taxon>
        <taxon>Mycenaceae</taxon>
        <taxon>Mycena</taxon>
    </lineage>
</organism>
<keyword evidence="5" id="KW-1185">Reference proteome</keyword>
<evidence type="ECO:0000313" key="5">
    <source>
        <dbReference type="Proteomes" id="UP001222325"/>
    </source>
</evidence>
<reference evidence="4" key="1">
    <citation type="submission" date="2023-03" db="EMBL/GenBank/DDBJ databases">
        <title>Massive genome expansion in bonnet fungi (Mycena s.s.) driven by repeated elements and novel gene families across ecological guilds.</title>
        <authorList>
            <consortium name="Lawrence Berkeley National Laboratory"/>
            <person name="Harder C.B."/>
            <person name="Miyauchi S."/>
            <person name="Viragh M."/>
            <person name="Kuo A."/>
            <person name="Thoen E."/>
            <person name="Andreopoulos B."/>
            <person name="Lu D."/>
            <person name="Skrede I."/>
            <person name="Drula E."/>
            <person name="Henrissat B."/>
            <person name="Morin E."/>
            <person name="Kohler A."/>
            <person name="Barry K."/>
            <person name="LaButti K."/>
            <person name="Morin E."/>
            <person name="Salamov A."/>
            <person name="Lipzen A."/>
            <person name="Mereny Z."/>
            <person name="Hegedus B."/>
            <person name="Baldrian P."/>
            <person name="Stursova M."/>
            <person name="Weitz H."/>
            <person name="Taylor A."/>
            <person name="Grigoriev I.V."/>
            <person name="Nagy L.G."/>
            <person name="Martin F."/>
            <person name="Kauserud H."/>
        </authorList>
    </citation>
    <scope>NUCLEOTIDE SEQUENCE</scope>
    <source>
        <strain evidence="4">CBHHK173m</strain>
    </source>
</reference>